<dbReference type="CDD" id="cd18137">
    <property type="entry name" value="HLD_clamp_pol_III_gamma_tau"/>
    <property type="match status" value="1"/>
</dbReference>
<evidence type="ECO:0000256" key="12">
    <source>
        <dbReference type="SAM" id="MobiDB-lite"/>
    </source>
</evidence>
<evidence type="ECO:0000256" key="9">
    <source>
        <dbReference type="ARBA" id="ARBA00022932"/>
    </source>
</evidence>
<feature type="compositionally biased region" description="Low complexity" evidence="12">
    <location>
        <begin position="426"/>
        <end position="477"/>
    </location>
</feature>
<reference evidence="14" key="1">
    <citation type="submission" date="2008-10" db="EMBL/GenBank/DDBJ databases">
        <title>Complete sequence of Desulfovibrio vulgaris str. 'Miyazaki F'.</title>
        <authorList>
            <person name="Lucas S."/>
            <person name="Copeland A."/>
            <person name="Lapidus A."/>
            <person name="Glavina del Rio T."/>
            <person name="Dalin E."/>
            <person name="Tice H."/>
            <person name="Bruce D."/>
            <person name="Goodwin L."/>
            <person name="Pitluck S."/>
            <person name="Sims D."/>
            <person name="Brettin T."/>
            <person name="Detter J.C."/>
            <person name="Han C."/>
            <person name="Larimer F."/>
            <person name="Land M."/>
            <person name="Hauser L."/>
            <person name="Kyrpides N."/>
            <person name="Mikhailova N."/>
            <person name="Hazen T.C."/>
            <person name="Richardson P."/>
        </authorList>
    </citation>
    <scope>NUCLEOTIDE SEQUENCE</scope>
    <source>
        <strain evidence="14">Miyazaki F</strain>
    </source>
</reference>
<dbReference type="CDD" id="cd00009">
    <property type="entry name" value="AAA"/>
    <property type="match status" value="1"/>
</dbReference>
<dbReference type="GO" id="GO:0009360">
    <property type="term" value="C:DNA polymerase III complex"/>
    <property type="evidence" value="ECO:0007669"/>
    <property type="project" value="InterPro"/>
</dbReference>
<feature type="compositionally biased region" description="Low complexity" evidence="12">
    <location>
        <begin position="524"/>
        <end position="536"/>
    </location>
</feature>
<dbReference type="EC" id="2.7.7.7" evidence="11"/>
<dbReference type="GO" id="GO:0046872">
    <property type="term" value="F:metal ion binding"/>
    <property type="evidence" value="ECO:0007669"/>
    <property type="project" value="UniProtKB-KW"/>
</dbReference>
<dbReference type="SUPFAM" id="SSF48019">
    <property type="entry name" value="post-AAA+ oligomerization domain-like"/>
    <property type="match status" value="1"/>
</dbReference>
<dbReference type="InterPro" id="IPR045085">
    <property type="entry name" value="HLD_clamp_pol_III_gamma_tau"/>
</dbReference>
<dbReference type="HOGENOM" id="CLU_006229_0_7_7"/>
<dbReference type="Pfam" id="PF22608">
    <property type="entry name" value="DNAX_ATPase_lid"/>
    <property type="match status" value="1"/>
</dbReference>
<keyword evidence="4 11" id="KW-0235">DNA replication</keyword>
<dbReference type="FunFam" id="3.40.50.300:FF:000014">
    <property type="entry name" value="DNA polymerase III subunit gamma/tau"/>
    <property type="match status" value="1"/>
</dbReference>
<keyword evidence="8 11" id="KW-0067">ATP-binding</keyword>
<keyword evidence="2 11" id="KW-0808">Transferase</keyword>
<gene>
    <name evidence="11" type="primary">dnaX</name>
    <name evidence="14" type="ordered locus">DvMF_2269</name>
</gene>
<evidence type="ECO:0000256" key="3">
    <source>
        <dbReference type="ARBA" id="ARBA00022695"/>
    </source>
</evidence>
<dbReference type="InterPro" id="IPR001270">
    <property type="entry name" value="ClpA/B"/>
</dbReference>
<dbReference type="SMART" id="SM00382">
    <property type="entry name" value="AAA"/>
    <property type="match status" value="1"/>
</dbReference>
<evidence type="ECO:0000256" key="11">
    <source>
        <dbReference type="RuleBase" id="RU364063"/>
    </source>
</evidence>
<dbReference type="InterPro" id="IPR008921">
    <property type="entry name" value="DNA_pol3_clamp-load_cplx_C"/>
</dbReference>
<evidence type="ECO:0000256" key="5">
    <source>
        <dbReference type="ARBA" id="ARBA00022723"/>
    </source>
</evidence>
<accession>B8DQU3</accession>
<evidence type="ECO:0000259" key="13">
    <source>
        <dbReference type="SMART" id="SM00382"/>
    </source>
</evidence>
<comment type="subunit">
    <text evidence="11">DNA polymerase III contains a core (composed of alpha, epsilon and theta chains) that associates with a tau subunit. This core dimerizes to form the POLIII' complex. PolIII' associates with the gamma complex (composed of gamma, delta, delta', psi and chi chains) and with the beta chain to form the complete DNA polymerase III complex.</text>
</comment>
<dbReference type="GO" id="GO:0003677">
    <property type="term" value="F:DNA binding"/>
    <property type="evidence" value="ECO:0007669"/>
    <property type="project" value="InterPro"/>
</dbReference>
<protein>
    <recommendedName>
        <fullName evidence="11">DNA polymerase III subunit gamma/tau</fullName>
        <ecNumber evidence="11">2.7.7.7</ecNumber>
    </recommendedName>
</protein>
<dbReference type="Gene3D" id="1.10.8.60">
    <property type="match status" value="1"/>
</dbReference>
<keyword evidence="7" id="KW-0862">Zinc</keyword>
<dbReference type="PRINTS" id="PR00300">
    <property type="entry name" value="CLPPROTEASEA"/>
</dbReference>
<organism evidence="14">
    <name type="scientific">Nitratidesulfovibrio vulgaris (strain DSM 19637 / Miyazaki F)</name>
    <name type="common">Desulfovibrio vulgaris</name>
    <dbReference type="NCBI Taxonomy" id="883"/>
    <lineage>
        <taxon>Bacteria</taxon>
        <taxon>Pseudomonadati</taxon>
        <taxon>Thermodesulfobacteriota</taxon>
        <taxon>Desulfovibrionia</taxon>
        <taxon>Desulfovibrionales</taxon>
        <taxon>Desulfovibrionaceae</taxon>
        <taxon>Nitratidesulfovibrio</taxon>
    </lineage>
</organism>
<comment type="catalytic activity">
    <reaction evidence="10 11">
        <text>DNA(n) + a 2'-deoxyribonucleoside 5'-triphosphate = DNA(n+1) + diphosphate</text>
        <dbReference type="Rhea" id="RHEA:22508"/>
        <dbReference type="Rhea" id="RHEA-COMP:17339"/>
        <dbReference type="Rhea" id="RHEA-COMP:17340"/>
        <dbReference type="ChEBI" id="CHEBI:33019"/>
        <dbReference type="ChEBI" id="CHEBI:61560"/>
        <dbReference type="ChEBI" id="CHEBI:173112"/>
        <dbReference type="EC" id="2.7.7.7"/>
    </reaction>
</comment>
<feature type="compositionally biased region" description="Low complexity" evidence="12">
    <location>
        <begin position="488"/>
        <end position="509"/>
    </location>
</feature>
<evidence type="ECO:0000256" key="4">
    <source>
        <dbReference type="ARBA" id="ARBA00022705"/>
    </source>
</evidence>
<feature type="compositionally biased region" description="Gly residues" evidence="12">
    <location>
        <begin position="373"/>
        <end position="411"/>
    </location>
</feature>
<keyword evidence="3 11" id="KW-0548">Nucleotidyltransferase</keyword>
<dbReference type="AlphaFoldDB" id="B8DQU3"/>
<keyword evidence="5" id="KW-0479">Metal-binding</keyword>
<dbReference type="InterPro" id="IPR022754">
    <property type="entry name" value="DNA_pol_III_gamma-3"/>
</dbReference>
<evidence type="ECO:0000313" key="14">
    <source>
        <dbReference type="EMBL" id="ACL09212.1"/>
    </source>
</evidence>
<dbReference type="Gene3D" id="1.20.272.10">
    <property type="match status" value="1"/>
</dbReference>
<proteinExistence type="inferred from homology"/>
<comment type="similarity">
    <text evidence="1 11">Belongs to the DnaX/STICHEL family.</text>
</comment>
<dbReference type="GO" id="GO:0005524">
    <property type="term" value="F:ATP binding"/>
    <property type="evidence" value="ECO:0007669"/>
    <property type="project" value="UniProtKB-KW"/>
</dbReference>
<dbReference type="KEGG" id="dvm:DvMF_2269"/>
<evidence type="ECO:0000256" key="1">
    <source>
        <dbReference type="ARBA" id="ARBA00006360"/>
    </source>
</evidence>
<name>B8DQU3_NITV9</name>
<evidence type="ECO:0000256" key="6">
    <source>
        <dbReference type="ARBA" id="ARBA00022741"/>
    </source>
</evidence>
<dbReference type="eggNOG" id="COG2812">
    <property type="taxonomic scope" value="Bacteria"/>
</dbReference>
<comment type="function">
    <text evidence="11">DNA polymerase III is a complex, multichain enzyme responsible for most of the replicative synthesis in bacteria. This DNA polymerase also exhibits 3' to 5' exonuclease activity.</text>
</comment>
<dbReference type="EMBL" id="CP001197">
    <property type="protein sequence ID" value="ACL09212.1"/>
    <property type="molecule type" value="Genomic_DNA"/>
</dbReference>
<dbReference type="GO" id="GO:0006261">
    <property type="term" value="P:DNA-templated DNA replication"/>
    <property type="evidence" value="ECO:0007669"/>
    <property type="project" value="TreeGrafter"/>
</dbReference>
<dbReference type="Gene3D" id="3.40.50.300">
    <property type="entry name" value="P-loop containing nucleotide triphosphate hydrolases"/>
    <property type="match status" value="1"/>
</dbReference>
<keyword evidence="6 11" id="KW-0547">Nucleotide-binding</keyword>
<dbReference type="InterPro" id="IPR050238">
    <property type="entry name" value="DNA_Rep/Repair_Clamp_Loader"/>
</dbReference>
<dbReference type="InterPro" id="IPR012763">
    <property type="entry name" value="DNA_pol_III_sug/sutau_N"/>
</dbReference>
<dbReference type="InterPro" id="IPR027417">
    <property type="entry name" value="P-loop_NTPase"/>
</dbReference>
<dbReference type="NCBIfam" id="TIGR02397">
    <property type="entry name" value="dnaX_nterm"/>
    <property type="match status" value="1"/>
</dbReference>
<keyword evidence="9 11" id="KW-0239">DNA-directed DNA polymerase</keyword>
<dbReference type="Pfam" id="PF13177">
    <property type="entry name" value="DNA_pol3_delta2"/>
    <property type="match status" value="1"/>
</dbReference>
<evidence type="ECO:0000256" key="10">
    <source>
        <dbReference type="ARBA" id="ARBA00049244"/>
    </source>
</evidence>
<dbReference type="SUPFAM" id="SSF52540">
    <property type="entry name" value="P-loop containing nucleoside triphosphate hydrolases"/>
    <property type="match status" value="1"/>
</dbReference>
<dbReference type="PANTHER" id="PTHR11669:SF0">
    <property type="entry name" value="PROTEIN STICHEL-LIKE 2"/>
    <property type="match status" value="1"/>
</dbReference>
<dbReference type="NCBIfam" id="NF011520">
    <property type="entry name" value="PRK14959.1"/>
    <property type="match status" value="1"/>
</dbReference>
<dbReference type="GO" id="GO:0003887">
    <property type="term" value="F:DNA-directed DNA polymerase activity"/>
    <property type="evidence" value="ECO:0007669"/>
    <property type="project" value="UniProtKB-KW"/>
</dbReference>
<dbReference type="InterPro" id="IPR003593">
    <property type="entry name" value="AAA+_ATPase"/>
</dbReference>
<evidence type="ECO:0000256" key="2">
    <source>
        <dbReference type="ARBA" id="ARBA00022679"/>
    </source>
</evidence>
<feature type="domain" description="AAA+ ATPase" evidence="13">
    <location>
        <begin position="37"/>
        <end position="179"/>
    </location>
</feature>
<evidence type="ECO:0000256" key="7">
    <source>
        <dbReference type="ARBA" id="ARBA00022833"/>
    </source>
</evidence>
<feature type="region of interest" description="Disordered" evidence="12">
    <location>
        <begin position="373"/>
        <end position="567"/>
    </location>
</feature>
<dbReference type="STRING" id="883.DvMF_2269"/>
<sequence length="688" mass="72205">MSNAPLTARYRPQTFAEVAGQETVKAILSRAAAEDRVAPAYLFSGTRGVGKTTIARILAKALNCEKAPTGEPCNTCEQCRKVVMGNHVDVVEIDGASNRGIEDARRLREAIGYAPMEGRYKVFIIDEAHMLTREAFNALLKTLEEPPPRVTFVLATTEPHKFPVTIISRCQHFTFKRLPENELEAHLTGVLTREGQDFDPAAVRLIARRAAGSVRDSMSLLGQVLALGGDRLTVEGARGVLGLAGQELFFEVMQALASQDCVAVSAVVRDLLDKGVDIGFFLRELASTWRNLFMLRQAGEAALPALDLPEEEARQWLEWAPKFEITHIHACWQMTLEGQRRVLTSLEPAMALELLLLNLAMLPRLVSLEQLSRGGGAGPAGGRGMPGGVGGVGGGPAGGSGMPGGGAGGHGSMPPRQGGYGGYGAQSGQSGQPGQFGQSGQSGESFPQAQPPQGRYPGPGQVRPQAASSASSMSSSSGVPGAPGMQPAGGFPRPERAAPAAAPAPSRGGSDTSLPWDDVPYPAPGGAAFGDAAIGGTSSVPGAPDSVASASDTPDTLGAPDAPAPHEDGTWVGFVQYCVERNGEGGSSLSMLRQAQGHCADGRLTVSTRSSTLYNQLSVPGNEALLVARARAYFGTDVRVEVLPPTTRIKTPSELRAEAERHPAVSLLREQFGATMLSCRPLADGRLQ</sequence>
<dbReference type="PANTHER" id="PTHR11669">
    <property type="entry name" value="REPLICATION FACTOR C / DNA POLYMERASE III GAMMA-TAU SUBUNIT"/>
    <property type="match status" value="1"/>
</dbReference>
<evidence type="ECO:0000256" key="8">
    <source>
        <dbReference type="ARBA" id="ARBA00022840"/>
    </source>
</evidence>
<dbReference type="Pfam" id="PF12169">
    <property type="entry name" value="DNA_pol3_gamma3"/>
    <property type="match status" value="1"/>
</dbReference>